<keyword evidence="7" id="KW-0479">Metal-binding</keyword>
<evidence type="ECO:0000256" key="10">
    <source>
        <dbReference type="SAM" id="Phobius"/>
    </source>
</evidence>
<sequence length="601" mass="68399">MAVRRVRIILGIIVFWALASWYYKSRRSSETGLFSSGPGSRFGGDYRWKRLPTRYEVDTLAELPTNKPARPIPPIQAPRPQEDALSRDGRLTRLAAVKESFLHSWGGYKKRAWGHDEIKPISGQYKDPFGGWAATLVDSLDTLWLIGLKDEFEFSVKACEEIDFTTTTAQDINVFETTIRYLGGFLAAYELSDKQYPSLLNKSTEVANLLMTAFDTPNRMPIPRFNWRGYVQGKAQRAPTTVLLAEIGSLSLEFTKMSQLTGDMQYYDAIQRIYDELEKAQSKTRLPGMWPVLIDASTTPMSFKGDGFSLGGMSDSAYEYLPKQYLLLGGALEQPRKMYEQFIGVAEQHLLSRALHQGNLPIRFFGDAHVSKPPNGKPVVVTTPRTQHLTCFTGGMVGMAARIFDRPADLKIAAELTDGCVWSYSNTPSGVGPEIFFYVACEPESENDDCQWSDSRWNSAIKKHWSSGEKGDSMTEKQIAELIDARRLPRGMVDVYDRRYQLRPETIESVFYMYRLTGDPKWMDKAWDMFTAIEKHTRTTYASAALDDVTMTKPDQLDSMESFWLAETLKYFYLIFGDWELFDLDKWVLNTEAHPLRRADA</sequence>
<comment type="similarity">
    <text evidence="3 9">Belongs to the glycosyl hydrolase 47 family.</text>
</comment>
<dbReference type="Proteomes" id="UP000297716">
    <property type="component" value="Unassembled WGS sequence"/>
</dbReference>
<dbReference type="EMBL" id="SKBN01000227">
    <property type="protein sequence ID" value="TGJ80337.1"/>
    <property type="molecule type" value="Genomic_DNA"/>
</dbReference>
<proteinExistence type="inferred from homology"/>
<keyword evidence="10" id="KW-1133">Transmembrane helix</keyword>
<dbReference type="UniPathway" id="UPA00378"/>
<evidence type="ECO:0000256" key="1">
    <source>
        <dbReference type="ARBA" id="ARBA00001913"/>
    </source>
</evidence>
<dbReference type="GO" id="GO:0005783">
    <property type="term" value="C:endoplasmic reticulum"/>
    <property type="evidence" value="ECO:0007669"/>
    <property type="project" value="TreeGrafter"/>
</dbReference>
<dbReference type="GO" id="GO:0005975">
    <property type="term" value="P:carbohydrate metabolic process"/>
    <property type="evidence" value="ECO:0007669"/>
    <property type="project" value="InterPro"/>
</dbReference>
<dbReference type="Gene3D" id="1.50.10.10">
    <property type="match status" value="1"/>
</dbReference>
<keyword evidence="5 8" id="KW-1015">Disulfide bond</keyword>
<dbReference type="EC" id="3.2.1.-" evidence="9"/>
<comment type="caution">
    <text evidence="11">The sequence shown here is derived from an EMBL/GenBank/DDBJ whole genome shotgun (WGS) entry which is preliminary data.</text>
</comment>
<evidence type="ECO:0000313" key="12">
    <source>
        <dbReference type="Proteomes" id="UP000297716"/>
    </source>
</evidence>
<evidence type="ECO:0000256" key="6">
    <source>
        <dbReference type="PIRSR" id="PIRSR601382-1"/>
    </source>
</evidence>
<evidence type="ECO:0000256" key="7">
    <source>
        <dbReference type="PIRSR" id="PIRSR601382-2"/>
    </source>
</evidence>
<dbReference type="InterPro" id="IPR036026">
    <property type="entry name" value="Seven-hairpin_glycosidases"/>
</dbReference>
<dbReference type="PANTHER" id="PTHR11742">
    <property type="entry name" value="MANNOSYL-OLIGOSACCHARIDE ALPHA-1,2-MANNOSIDASE-RELATED"/>
    <property type="match status" value="1"/>
</dbReference>
<evidence type="ECO:0000256" key="2">
    <source>
        <dbReference type="ARBA" id="ARBA00004922"/>
    </source>
</evidence>
<comment type="pathway">
    <text evidence="2">Protein modification; protein glycosylation.</text>
</comment>
<feature type="active site" evidence="6">
    <location>
        <position position="505"/>
    </location>
</feature>
<reference evidence="11 12" key="1">
    <citation type="submission" date="2019-03" db="EMBL/GenBank/DDBJ databases">
        <title>Draft genome sequence of Xylaria hypoxylon DSM 108379, a ubiquitous saprotrophic-parasitic fungi on hardwood.</title>
        <authorList>
            <person name="Buettner E."/>
            <person name="Leonhardt S."/>
            <person name="Gebauer A.M."/>
            <person name="Liers C."/>
            <person name="Hofrichter M."/>
            <person name="Kellner H."/>
        </authorList>
    </citation>
    <scope>NUCLEOTIDE SEQUENCE [LARGE SCALE GENOMIC DNA]</scope>
    <source>
        <strain evidence="11 12">DSM 108379</strain>
    </source>
</reference>
<dbReference type="InterPro" id="IPR012341">
    <property type="entry name" value="6hp_glycosidase-like_sf"/>
</dbReference>
<evidence type="ECO:0000256" key="9">
    <source>
        <dbReference type="RuleBase" id="RU361193"/>
    </source>
</evidence>
<dbReference type="GO" id="GO:0005509">
    <property type="term" value="F:calcium ion binding"/>
    <property type="evidence" value="ECO:0007669"/>
    <property type="project" value="InterPro"/>
</dbReference>
<evidence type="ECO:0000256" key="8">
    <source>
        <dbReference type="PIRSR" id="PIRSR601382-3"/>
    </source>
</evidence>
<dbReference type="AlphaFoldDB" id="A0A4Z0YBC3"/>
<gene>
    <name evidence="11" type="ORF">E0Z10_g8432</name>
</gene>
<dbReference type="PANTHER" id="PTHR11742:SF49">
    <property type="entry name" value="ALPHA-1,2-MANNOSIDASE"/>
    <property type="match status" value="1"/>
</dbReference>
<dbReference type="SUPFAM" id="SSF48225">
    <property type="entry name" value="Seven-hairpin glycosidases"/>
    <property type="match status" value="1"/>
</dbReference>
<feature type="active site" evidence="6">
    <location>
        <position position="315"/>
    </location>
</feature>
<keyword evidence="9" id="KW-0326">Glycosidase</keyword>
<dbReference type="STRING" id="37992.A0A4Z0YBC3"/>
<dbReference type="GO" id="GO:0036503">
    <property type="term" value="P:ERAD pathway"/>
    <property type="evidence" value="ECO:0007669"/>
    <property type="project" value="UniProtKB-ARBA"/>
</dbReference>
<dbReference type="FunFam" id="1.50.10.10:FF:000037">
    <property type="entry name" value="alpha-1,2-Mannosidase"/>
    <property type="match status" value="1"/>
</dbReference>
<dbReference type="InterPro" id="IPR050749">
    <property type="entry name" value="Glycosyl_Hydrolase_47"/>
</dbReference>
<dbReference type="GO" id="GO:0016020">
    <property type="term" value="C:membrane"/>
    <property type="evidence" value="ECO:0007669"/>
    <property type="project" value="InterPro"/>
</dbReference>
<keyword evidence="4 9" id="KW-0378">Hydrolase</keyword>
<evidence type="ECO:0000256" key="4">
    <source>
        <dbReference type="ARBA" id="ARBA00022801"/>
    </source>
</evidence>
<feature type="transmembrane region" description="Helical" evidence="10">
    <location>
        <begin position="6"/>
        <end position="23"/>
    </location>
</feature>
<name>A0A4Z0YBC3_9PEZI</name>
<evidence type="ECO:0000256" key="5">
    <source>
        <dbReference type="ARBA" id="ARBA00023157"/>
    </source>
</evidence>
<feature type="active site" description="Proton donor" evidence="6">
    <location>
        <position position="434"/>
    </location>
</feature>
<accession>A0A4Z0YBC3</accession>
<evidence type="ECO:0000313" key="11">
    <source>
        <dbReference type="EMBL" id="TGJ80337.1"/>
    </source>
</evidence>
<feature type="disulfide bond" evidence="8">
    <location>
        <begin position="391"/>
        <end position="420"/>
    </location>
</feature>
<evidence type="ECO:0000256" key="3">
    <source>
        <dbReference type="ARBA" id="ARBA00007658"/>
    </source>
</evidence>
<keyword evidence="12" id="KW-1185">Reference proteome</keyword>
<feature type="binding site" evidence="7">
    <location>
        <position position="591"/>
    </location>
    <ligand>
        <name>Ca(2+)</name>
        <dbReference type="ChEBI" id="CHEBI:29108"/>
    </ligand>
</feature>
<keyword evidence="10" id="KW-0472">Membrane</keyword>
<keyword evidence="7" id="KW-0106">Calcium</keyword>
<dbReference type="GO" id="GO:0004571">
    <property type="term" value="F:mannosyl-oligosaccharide 1,2-alpha-mannosidase activity"/>
    <property type="evidence" value="ECO:0007669"/>
    <property type="project" value="InterPro"/>
</dbReference>
<dbReference type="Pfam" id="PF01532">
    <property type="entry name" value="Glyco_hydro_47"/>
    <property type="match status" value="1"/>
</dbReference>
<dbReference type="InterPro" id="IPR001382">
    <property type="entry name" value="Glyco_hydro_47"/>
</dbReference>
<organism evidence="11 12">
    <name type="scientific">Xylaria hypoxylon</name>
    <dbReference type="NCBI Taxonomy" id="37992"/>
    <lineage>
        <taxon>Eukaryota</taxon>
        <taxon>Fungi</taxon>
        <taxon>Dikarya</taxon>
        <taxon>Ascomycota</taxon>
        <taxon>Pezizomycotina</taxon>
        <taxon>Sordariomycetes</taxon>
        <taxon>Xylariomycetidae</taxon>
        <taxon>Xylariales</taxon>
        <taxon>Xylariaceae</taxon>
        <taxon>Xylaria</taxon>
    </lineage>
</organism>
<feature type="active site" description="Proton donor" evidence="6">
    <location>
        <position position="176"/>
    </location>
</feature>
<comment type="cofactor">
    <cofactor evidence="1 7">
        <name>Ca(2+)</name>
        <dbReference type="ChEBI" id="CHEBI:29108"/>
    </cofactor>
</comment>
<dbReference type="OrthoDB" id="8118055at2759"/>
<dbReference type="PRINTS" id="PR00747">
    <property type="entry name" value="GLYHDRLASE47"/>
</dbReference>
<protein>
    <recommendedName>
        <fullName evidence="9">alpha-1,2-Mannosidase</fullName>
        <ecNumber evidence="9">3.2.1.-</ecNumber>
    </recommendedName>
</protein>
<keyword evidence="10" id="KW-0812">Transmembrane</keyword>